<dbReference type="PROSITE" id="PS50995">
    <property type="entry name" value="HTH_MARR_2"/>
    <property type="match status" value="1"/>
</dbReference>
<reference evidence="5" key="1">
    <citation type="submission" date="2020-10" db="EMBL/GenBank/DDBJ databases">
        <authorList>
            <person name="Gilroy R."/>
        </authorList>
    </citation>
    <scope>NUCLEOTIDE SEQUENCE</scope>
    <source>
        <strain evidence="5">ChiSxjej1B13-7041</strain>
    </source>
</reference>
<comment type="caution">
    <text evidence="5">The sequence shown here is derived from an EMBL/GenBank/DDBJ whole genome shotgun (WGS) entry which is preliminary data.</text>
</comment>
<keyword evidence="2" id="KW-0238">DNA-binding</keyword>
<dbReference type="PRINTS" id="PR00598">
    <property type="entry name" value="HTHMARR"/>
</dbReference>
<dbReference type="InterPro" id="IPR036388">
    <property type="entry name" value="WH-like_DNA-bd_sf"/>
</dbReference>
<evidence type="ECO:0000256" key="3">
    <source>
        <dbReference type="ARBA" id="ARBA00023163"/>
    </source>
</evidence>
<dbReference type="PANTHER" id="PTHR42756:SF1">
    <property type="entry name" value="TRANSCRIPTIONAL REPRESSOR OF EMRAB OPERON"/>
    <property type="match status" value="1"/>
</dbReference>
<dbReference type="PROSITE" id="PS01117">
    <property type="entry name" value="HTH_MARR_1"/>
    <property type="match status" value="1"/>
</dbReference>
<dbReference type="InterPro" id="IPR036390">
    <property type="entry name" value="WH_DNA-bd_sf"/>
</dbReference>
<dbReference type="AlphaFoldDB" id="A0A9D1JGI2"/>
<keyword evidence="3" id="KW-0804">Transcription</keyword>
<organism evidence="5 6">
    <name type="scientific">Candidatus Egerieimonas intestinavium</name>
    <dbReference type="NCBI Taxonomy" id="2840777"/>
    <lineage>
        <taxon>Bacteria</taxon>
        <taxon>Bacillati</taxon>
        <taxon>Bacillota</taxon>
        <taxon>Clostridia</taxon>
        <taxon>Lachnospirales</taxon>
        <taxon>Lachnospiraceae</taxon>
        <taxon>Lachnospiraceae incertae sedis</taxon>
        <taxon>Candidatus Egerieimonas</taxon>
    </lineage>
</organism>
<proteinExistence type="predicted"/>
<dbReference type="EMBL" id="DVHU01000080">
    <property type="protein sequence ID" value="HIR93506.1"/>
    <property type="molecule type" value="Genomic_DNA"/>
</dbReference>
<dbReference type="PANTHER" id="PTHR42756">
    <property type="entry name" value="TRANSCRIPTIONAL REGULATOR, MARR"/>
    <property type="match status" value="1"/>
</dbReference>
<dbReference type="SUPFAM" id="SSF46785">
    <property type="entry name" value="Winged helix' DNA-binding domain"/>
    <property type="match status" value="1"/>
</dbReference>
<dbReference type="Pfam" id="PF01047">
    <property type="entry name" value="MarR"/>
    <property type="match status" value="1"/>
</dbReference>
<evidence type="ECO:0000313" key="5">
    <source>
        <dbReference type="EMBL" id="HIR93506.1"/>
    </source>
</evidence>
<evidence type="ECO:0000313" key="6">
    <source>
        <dbReference type="Proteomes" id="UP000886841"/>
    </source>
</evidence>
<dbReference type="Proteomes" id="UP000886841">
    <property type="component" value="Unassembled WGS sequence"/>
</dbReference>
<accession>A0A9D1JGI2</accession>
<dbReference type="GO" id="GO:0003677">
    <property type="term" value="F:DNA binding"/>
    <property type="evidence" value="ECO:0007669"/>
    <property type="project" value="UniProtKB-KW"/>
</dbReference>
<evidence type="ECO:0000256" key="2">
    <source>
        <dbReference type="ARBA" id="ARBA00023125"/>
    </source>
</evidence>
<reference evidence="5" key="2">
    <citation type="journal article" date="2021" name="PeerJ">
        <title>Extensive microbial diversity within the chicken gut microbiome revealed by metagenomics and culture.</title>
        <authorList>
            <person name="Gilroy R."/>
            <person name="Ravi A."/>
            <person name="Getino M."/>
            <person name="Pursley I."/>
            <person name="Horton D.L."/>
            <person name="Alikhan N.F."/>
            <person name="Baker D."/>
            <person name="Gharbi K."/>
            <person name="Hall N."/>
            <person name="Watson M."/>
            <person name="Adriaenssens E.M."/>
            <person name="Foster-Nyarko E."/>
            <person name="Jarju S."/>
            <person name="Secka A."/>
            <person name="Antonio M."/>
            <person name="Oren A."/>
            <person name="Chaudhuri R.R."/>
            <person name="La Ragione R."/>
            <person name="Hildebrand F."/>
            <person name="Pallen M.J."/>
        </authorList>
    </citation>
    <scope>NUCLEOTIDE SEQUENCE</scope>
    <source>
        <strain evidence="5">ChiSxjej1B13-7041</strain>
    </source>
</reference>
<dbReference type="InterPro" id="IPR023187">
    <property type="entry name" value="Tscrpt_reg_MarR-type_CS"/>
</dbReference>
<dbReference type="Gene3D" id="1.10.10.10">
    <property type="entry name" value="Winged helix-like DNA-binding domain superfamily/Winged helix DNA-binding domain"/>
    <property type="match status" value="1"/>
</dbReference>
<sequence>MEGTFYMLMYRAFHAQRNYLRSYLGETGLGTGQPKLISYLDSRGPCRQRDLAEYFEIDRAAVSRMLDSLERGGFVTHQADENNRRADLVELTDKGREANRICQAHGREVEEAFVRGFSPEERERFAEYLSRAYQNIKEIRGEKL</sequence>
<evidence type="ECO:0000256" key="1">
    <source>
        <dbReference type="ARBA" id="ARBA00023015"/>
    </source>
</evidence>
<evidence type="ECO:0000259" key="4">
    <source>
        <dbReference type="PROSITE" id="PS50995"/>
    </source>
</evidence>
<protein>
    <submittedName>
        <fullName evidence="5">MarR family transcriptional regulator</fullName>
    </submittedName>
</protein>
<dbReference type="SMART" id="SM00347">
    <property type="entry name" value="HTH_MARR"/>
    <property type="match status" value="1"/>
</dbReference>
<feature type="domain" description="HTH marR-type" evidence="4">
    <location>
        <begin position="2"/>
        <end position="134"/>
    </location>
</feature>
<keyword evidence="1" id="KW-0805">Transcription regulation</keyword>
<gene>
    <name evidence="5" type="ORF">IAB98_08835</name>
</gene>
<dbReference type="GO" id="GO:0003700">
    <property type="term" value="F:DNA-binding transcription factor activity"/>
    <property type="evidence" value="ECO:0007669"/>
    <property type="project" value="InterPro"/>
</dbReference>
<dbReference type="InterPro" id="IPR000835">
    <property type="entry name" value="HTH_MarR-typ"/>
</dbReference>
<name>A0A9D1JGI2_9FIRM</name>